<evidence type="ECO:0000313" key="2">
    <source>
        <dbReference type="Proteomes" id="UP001234202"/>
    </source>
</evidence>
<organism evidence="1 2">
    <name type="scientific">Naganishia onofrii</name>
    <dbReference type="NCBI Taxonomy" id="1851511"/>
    <lineage>
        <taxon>Eukaryota</taxon>
        <taxon>Fungi</taxon>
        <taxon>Dikarya</taxon>
        <taxon>Basidiomycota</taxon>
        <taxon>Agaricomycotina</taxon>
        <taxon>Tremellomycetes</taxon>
        <taxon>Filobasidiales</taxon>
        <taxon>Filobasidiaceae</taxon>
        <taxon>Naganishia</taxon>
    </lineage>
</organism>
<comment type="caution">
    <text evidence="1">The sequence shown here is derived from an EMBL/GenBank/DDBJ whole genome shotgun (WGS) entry which is preliminary data.</text>
</comment>
<reference evidence="1" key="1">
    <citation type="submission" date="2023-04" db="EMBL/GenBank/DDBJ databases">
        <title>Draft Genome sequencing of Naganishia species isolated from polar environments using Oxford Nanopore Technology.</title>
        <authorList>
            <person name="Leo P."/>
            <person name="Venkateswaran K."/>
        </authorList>
    </citation>
    <scope>NUCLEOTIDE SEQUENCE</scope>
    <source>
        <strain evidence="1">DBVPG 5303</strain>
    </source>
</reference>
<sequence length="667" mass="73565">MSSSSGRGGGGSRASQTASAVASAVMTSAMSAVTSVASSHGSSSSNSTSSSQGGSTTTGKTAKQKSRERMDNNMKGMWWLILAVIALLTLVRVVQMTREYYQRNKRIQALVANGGKFPEEQRKGGVAQLPTATVATWQTIGHLSKLPTWLSGLTVNDIIWTSLYIGMTIFVAFHGQMSSIKVWSKTTGLVVYAQFPLVFGLVGKNNVIHFLTGIGYEKLNYLHRMSGRTSLIFSWVHTIAMIKAGLKKGFFYANAHQVYLQWGWVALGAVTILTLHSFRPFRNMFYEMFYYGHIVMAALYLAGCWLHWDKQKDWIIAGIAVWAFDRVARLARLFVLNRLWVFPSRRVAQGLSPTTVDILDQDTVRVTCYRPDLKWSAGQHVYLMMPSISTLPFEAHPFTVQGTPVTEGPEAGKVSLLIRVRDGFTKRLLAKGHDSSKTAAYMEGPYGGSVDLRHNDTVVVVVGGSGVTYGLACLYSVLDAAKLNKSAVRKFNFVWMVRSRDHYQWIKKDLESHLVNVPEYLDITFNFHVTQYSPVEGTLLEKVATLTRIATSTQNEPAITGETSSSEGYNSSSPAESINEKEQDLDNKYRSDEGKDGLVHWHQGRANLVHVLQQAVEAAHGPVSVNVCGPSTLQNSVRKAVATASSPKQILANGQAPIEFHCENFGW</sequence>
<evidence type="ECO:0000313" key="1">
    <source>
        <dbReference type="EMBL" id="KAJ9118876.1"/>
    </source>
</evidence>
<keyword evidence="2" id="KW-1185">Reference proteome</keyword>
<gene>
    <name evidence="1" type="ORF">QFC24_006075</name>
</gene>
<proteinExistence type="predicted"/>
<dbReference type="EMBL" id="JASBWV010000027">
    <property type="protein sequence ID" value="KAJ9118876.1"/>
    <property type="molecule type" value="Genomic_DNA"/>
</dbReference>
<dbReference type="Proteomes" id="UP001234202">
    <property type="component" value="Unassembled WGS sequence"/>
</dbReference>
<name>A0ACC2X621_9TREE</name>
<accession>A0ACC2X621</accession>
<protein>
    <submittedName>
        <fullName evidence="1">Uncharacterized protein</fullName>
    </submittedName>
</protein>